<keyword evidence="2" id="KW-1185">Reference proteome</keyword>
<reference evidence="1" key="1">
    <citation type="submission" date="2022-09" db="EMBL/GenBank/DDBJ databases">
        <title>A Global Phylogenomic Analysis of the Shiitake Genus Lentinula.</title>
        <authorList>
            <consortium name="DOE Joint Genome Institute"/>
            <person name="Sierra-Patev S."/>
            <person name="Min B."/>
            <person name="Naranjo-Ortiz M."/>
            <person name="Looney B."/>
            <person name="Konkel Z."/>
            <person name="Slot J.C."/>
            <person name="Sakamoto Y."/>
            <person name="Steenwyk J.L."/>
            <person name="Rokas A."/>
            <person name="Carro J."/>
            <person name="Camarero S."/>
            <person name="Ferreira P."/>
            <person name="Molpeceres G."/>
            <person name="Ruiz-Duenas F.J."/>
            <person name="Serrano A."/>
            <person name="Henrissat B."/>
            <person name="Drula E."/>
            <person name="Hughes K.W."/>
            <person name="Mata J.L."/>
            <person name="Ishikawa N.K."/>
            <person name="Vargas-Isla R."/>
            <person name="Ushijima S."/>
            <person name="Smith C.A."/>
            <person name="Ahrendt S."/>
            <person name="Andreopoulos W."/>
            <person name="He G."/>
            <person name="Labutti K."/>
            <person name="Lipzen A."/>
            <person name="Ng V."/>
            <person name="Riley R."/>
            <person name="Sandor L."/>
            <person name="Barry K."/>
            <person name="Martinez A.T."/>
            <person name="Xiao Y."/>
            <person name="Gibbons J.G."/>
            <person name="Terashima K."/>
            <person name="Grigoriev I.V."/>
            <person name="Hibbett D.S."/>
        </authorList>
    </citation>
    <scope>NUCLEOTIDE SEQUENCE</scope>
    <source>
        <strain evidence="1">TMI1499</strain>
    </source>
</reference>
<evidence type="ECO:0000313" key="1">
    <source>
        <dbReference type="EMBL" id="KAJ3810428.1"/>
    </source>
</evidence>
<dbReference type="EMBL" id="MU795102">
    <property type="protein sequence ID" value="KAJ3810428.1"/>
    <property type="molecule type" value="Genomic_DNA"/>
</dbReference>
<proteinExistence type="predicted"/>
<evidence type="ECO:0000313" key="2">
    <source>
        <dbReference type="Proteomes" id="UP001163835"/>
    </source>
</evidence>
<gene>
    <name evidence="1" type="ORF">F5876DRAFT_65622</name>
</gene>
<accession>A0ACC1U0H9</accession>
<protein>
    <submittedName>
        <fullName evidence="1">Uncharacterized protein</fullName>
    </submittedName>
</protein>
<name>A0ACC1U0H9_9AGAR</name>
<organism evidence="1 2">
    <name type="scientific">Lentinula aff. lateritia</name>
    <dbReference type="NCBI Taxonomy" id="2804960"/>
    <lineage>
        <taxon>Eukaryota</taxon>
        <taxon>Fungi</taxon>
        <taxon>Dikarya</taxon>
        <taxon>Basidiomycota</taxon>
        <taxon>Agaricomycotina</taxon>
        <taxon>Agaricomycetes</taxon>
        <taxon>Agaricomycetidae</taxon>
        <taxon>Agaricales</taxon>
        <taxon>Marasmiineae</taxon>
        <taxon>Omphalotaceae</taxon>
        <taxon>Lentinula</taxon>
    </lineage>
</organism>
<sequence length="407" mass="45821">MSTNVLIVGDWPKCAVILEVTSSNYGALQVSGDVIERSSASPPGVERLQKRSFLVSLYGLRQYMLQFVFWDQTEHLDGAVIAEAKRNLDIDKQWATSASSPLKAQRWFKKELHLKLLDFYSHQTSTRNRFDARQNHRTSKRILRQEVAGNIFEKTNFFSSVSTTVALLTYRTNSMPTRTKYFKTFGTFAILCRHSPALIKDGFFQSWPVTIINGRVTILVLQNILPVTGIHLYELQRWQYLSSGVFHSMSVSSTVCQIQDITERVLSTSNCKSNSTQILPEVTRLISIGENCLLLISALSCCYGAAIYVWVWLLVGAGPSGILLNIIERSSLPPTNSRSFAMADDGQPPNLTPIAQSLVNTPDRSLVKIVRSNFFQNIFLQIMALNLNYAQNFNLSSNSLIMSLRML</sequence>
<dbReference type="Proteomes" id="UP001163835">
    <property type="component" value="Unassembled WGS sequence"/>
</dbReference>
<comment type="caution">
    <text evidence="1">The sequence shown here is derived from an EMBL/GenBank/DDBJ whole genome shotgun (WGS) entry which is preliminary data.</text>
</comment>